<name>A0A1Y5RQB3_9RHOB</name>
<organism evidence="3 4">
    <name type="scientific">Aquimixticola soesokkakensis</name>
    <dbReference type="NCBI Taxonomy" id="1519096"/>
    <lineage>
        <taxon>Bacteria</taxon>
        <taxon>Pseudomonadati</taxon>
        <taxon>Pseudomonadota</taxon>
        <taxon>Alphaproteobacteria</taxon>
        <taxon>Rhodobacterales</taxon>
        <taxon>Paracoccaceae</taxon>
        <taxon>Aquimixticola</taxon>
    </lineage>
</organism>
<feature type="chain" id="PRO_5013345901" evidence="2">
    <location>
        <begin position="31"/>
        <end position="259"/>
    </location>
</feature>
<evidence type="ECO:0000256" key="2">
    <source>
        <dbReference type="SAM" id="SignalP"/>
    </source>
</evidence>
<evidence type="ECO:0000256" key="1">
    <source>
        <dbReference type="SAM" id="MobiDB-lite"/>
    </source>
</evidence>
<dbReference type="Proteomes" id="UP000193862">
    <property type="component" value="Unassembled WGS sequence"/>
</dbReference>
<accession>A0A1Y5RQB3</accession>
<reference evidence="3 4" key="1">
    <citation type="submission" date="2017-03" db="EMBL/GenBank/DDBJ databases">
        <authorList>
            <person name="Afonso C.L."/>
            <person name="Miller P.J."/>
            <person name="Scott M.A."/>
            <person name="Spackman E."/>
            <person name="Goraichik I."/>
            <person name="Dimitrov K.M."/>
            <person name="Suarez D.L."/>
            <person name="Swayne D.E."/>
        </authorList>
    </citation>
    <scope>NUCLEOTIDE SEQUENCE [LARGE SCALE GENOMIC DNA]</scope>
    <source>
        <strain evidence="3 4">CECT 8620</strain>
    </source>
</reference>
<protein>
    <submittedName>
        <fullName evidence="3">Fructose dehydrogenase small subunit</fullName>
    </submittedName>
</protein>
<feature type="region of interest" description="Disordered" evidence="1">
    <location>
        <begin position="233"/>
        <end position="259"/>
    </location>
</feature>
<proteinExistence type="predicted"/>
<dbReference type="RefSeq" id="WP_085835395.1">
    <property type="nucleotide sequence ID" value="NZ_FWFS01000002.1"/>
</dbReference>
<feature type="compositionally biased region" description="Low complexity" evidence="1">
    <location>
        <begin position="233"/>
        <end position="249"/>
    </location>
</feature>
<feature type="signal peptide" evidence="2">
    <location>
        <begin position="1"/>
        <end position="30"/>
    </location>
</feature>
<dbReference type="InterPro" id="IPR024651">
    <property type="entry name" value="FAD-SLDH_ssu"/>
</dbReference>
<evidence type="ECO:0000313" key="4">
    <source>
        <dbReference type="Proteomes" id="UP000193862"/>
    </source>
</evidence>
<dbReference type="EMBL" id="FWFS01000002">
    <property type="protein sequence ID" value="SLN22808.1"/>
    <property type="molecule type" value="Genomic_DNA"/>
</dbReference>
<dbReference type="Pfam" id="PF12318">
    <property type="entry name" value="FAD-SLDH"/>
    <property type="match status" value="1"/>
</dbReference>
<dbReference type="AlphaFoldDB" id="A0A1Y5RQB3"/>
<keyword evidence="4" id="KW-1185">Reference proteome</keyword>
<gene>
    <name evidence="3" type="primary">fdhS</name>
    <name evidence="3" type="ORF">AQS8620_00629</name>
</gene>
<keyword evidence="2" id="KW-0732">Signal</keyword>
<dbReference type="OrthoDB" id="8722893at2"/>
<sequence>MSPAHTRLSRRQLLVSLIAIPLFSPRSVFAQTAGTDSDIARASALLTGRSTLAPETAMRVQELLSAQDAAFPSHLASLIRALETASGTDPQTLSDSLSDTDAATALAILEAWYLGYVGSVSTSSMDYDGKFVTYLQALMFEPTGDVTPRPAYSKRGANYWSAVPEGVAAPAMADNVATWGLAGLKPTTSPPDPDPAWLYMMQGYATTITAARAALAGGAAPLTSDEVNAKSLAAAQASAGAQTTGAQTSDSETREGDSK</sequence>
<evidence type="ECO:0000313" key="3">
    <source>
        <dbReference type="EMBL" id="SLN22808.1"/>
    </source>
</evidence>